<reference evidence="6" key="1">
    <citation type="submission" date="2024-06" db="EMBL/GenBank/DDBJ databases">
        <authorList>
            <person name="Fan A."/>
            <person name="Zhang F.Y."/>
            <person name="Zhang L."/>
        </authorList>
    </citation>
    <scope>NUCLEOTIDE SEQUENCE</scope>
    <source>
        <strain evidence="6">Y61</strain>
    </source>
</reference>
<dbReference type="InterPro" id="IPR012925">
    <property type="entry name" value="TipAS_dom"/>
</dbReference>
<dbReference type="SMART" id="SM00422">
    <property type="entry name" value="HTH_MERR"/>
    <property type="match status" value="1"/>
</dbReference>
<evidence type="ECO:0000256" key="4">
    <source>
        <dbReference type="ARBA" id="ARBA00023163"/>
    </source>
</evidence>
<dbReference type="Gene3D" id="1.10.1660.10">
    <property type="match status" value="1"/>
</dbReference>
<dbReference type="InterPro" id="IPR047057">
    <property type="entry name" value="MerR_fam"/>
</dbReference>
<keyword evidence="1" id="KW-0805">Transcription regulation</keyword>
<dbReference type="RefSeq" id="WP_353948287.1">
    <property type="nucleotide sequence ID" value="NZ_CP159510.1"/>
</dbReference>
<sequence length="256" mass="29561">MAYTVKELSDLAGVSARTLRYYDKMDLLKPEKINASGYRIYGPEQVDLLQQILFYRELGFSLKTIRQILTAPDFDIERALTGQANRLLAERKRLDRLIATVRKTLASRKGETDMTDQEKFEGFKNNLIQKNEDQYGKEIREKYGEKAVDDSYKKFGNLTKEEYEDSEKTQDEMFAELQKGMEAGDPASEPAQKAAALHKKWLSYFWGFYTPEAHAGLVQMYVDDPRFTAYYDDRGGKKTAIFLRDAVRIFTGFADK</sequence>
<evidence type="ECO:0000259" key="5">
    <source>
        <dbReference type="PROSITE" id="PS50937"/>
    </source>
</evidence>
<evidence type="ECO:0000313" key="6">
    <source>
        <dbReference type="EMBL" id="XCJ16948.1"/>
    </source>
</evidence>
<dbReference type="SUPFAM" id="SSF89082">
    <property type="entry name" value="Antibiotic binding domain of TipA-like multidrug resistance regulators"/>
    <property type="match status" value="1"/>
</dbReference>
<keyword evidence="3" id="KW-0010">Activator</keyword>
<keyword evidence="2" id="KW-0238">DNA-binding</keyword>
<dbReference type="PANTHER" id="PTHR30204">
    <property type="entry name" value="REDOX-CYCLING DRUG-SENSING TRANSCRIPTIONAL ACTIVATOR SOXR"/>
    <property type="match status" value="1"/>
</dbReference>
<protein>
    <submittedName>
        <fullName evidence="6">MerR family transcriptional regulator</fullName>
    </submittedName>
</protein>
<name>A0AAU8IFI7_9BACL</name>
<dbReference type="PANTHER" id="PTHR30204:SF90">
    <property type="entry name" value="HTH-TYPE TRANSCRIPTIONAL ACTIVATOR MTA"/>
    <property type="match status" value="1"/>
</dbReference>
<accession>A0AAU8IFI7</accession>
<evidence type="ECO:0000256" key="1">
    <source>
        <dbReference type="ARBA" id="ARBA00023015"/>
    </source>
</evidence>
<dbReference type="CDD" id="cd01106">
    <property type="entry name" value="HTH_TipAL-Mta"/>
    <property type="match status" value="1"/>
</dbReference>
<gene>
    <name evidence="6" type="ORF">ABNN70_15300</name>
</gene>
<dbReference type="GO" id="GO:0003700">
    <property type="term" value="F:DNA-binding transcription factor activity"/>
    <property type="evidence" value="ECO:0007669"/>
    <property type="project" value="InterPro"/>
</dbReference>
<dbReference type="PROSITE" id="PS50937">
    <property type="entry name" value="HTH_MERR_2"/>
    <property type="match status" value="1"/>
</dbReference>
<dbReference type="InterPro" id="IPR009061">
    <property type="entry name" value="DNA-bd_dom_put_sf"/>
</dbReference>
<dbReference type="SUPFAM" id="SSF46955">
    <property type="entry name" value="Putative DNA-binding domain"/>
    <property type="match status" value="1"/>
</dbReference>
<dbReference type="GO" id="GO:0003677">
    <property type="term" value="F:DNA binding"/>
    <property type="evidence" value="ECO:0007669"/>
    <property type="project" value="UniProtKB-KW"/>
</dbReference>
<proteinExistence type="predicted"/>
<evidence type="ECO:0000256" key="3">
    <source>
        <dbReference type="ARBA" id="ARBA00023159"/>
    </source>
</evidence>
<organism evidence="6">
    <name type="scientific">Sporolactobacillus sp. Y61</name>
    <dbReference type="NCBI Taxonomy" id="3160863"/>
    <lineage>
        <taxon>Bacteria</taxon>
        <taxon>Bacillati</taxon>
        <taxon>Bacillota</taxon>
        <taxon>Bacilli</taxon>
        <taxon>Bacillales</taxon>
        <taxon>Sporolactobacillaceae</taxon>
        <taxon>Sporolactobacillus</taxon>
    </lineage>
</organism>
<keyword evidence="4" id="KW-0804">Transcription</keyword>
<dbReference type="Gene3D" id="1.10.490.50">
    <property type="entry name" value="Antibiotic binding domain of TipA-like multidrug resistance regulators"/>
    <property type="match status" value="1"/>
</dbReference>
<dbReference type="Pfam" id="PF07739">
    <property type="entry name" value="TipAS"/>
    <property type="match status" value="1"/>
</dbReference>
<dbReference type="InterPro" id="IPR036244">
    <property type="entry name" value="TipA-like_antibiotic-bd"/>
</dbReference>
<dbReference type="EMBL" id="CP159510">
    <property type="protein sequence ID" value="XCJ16948.1"/>
    <property type="molecule type" value="Genomic_DNA"/>
</dbReference>
<dbReference type="AlphaFoldDB" id="A0AAU8IFI7"/>
<dbReference type="Pfam" id="PF13411">
    <property type="entry name" value="MerR_1"/>
    <property type="match status" value="1"/>
</dbReference>
<feature type="domain" description="HTH merR-type" evidence="5">
    <location>
        <begin position="2"/>
        <end position="71"/>
    </location>
</feature>
<dbReference type="InterPro" id="IPR000551">
    <property type="entry name" value="MerR-type_HTH_dom"/>
</dbReference>
<evidence type="ECO:0000256" key="2">
    <source>
        <dbReference type="ARBA" id="ARBA00023125"/>
    </source>
</evidence>